<reference evidence="4 5" key="1">
    <citation type="submission" date="2020-08" db="EMBL/GenBank/DDBJ databases">
        <title>Genomic Encyclopedia of Type Strains, Phase IV (KMG-IV): sequencing the most valuable type-strain genomes for metagenomic binning, comparative biology and taxonomic classification.</title>
        <authorList>
            <person name="Goeker M."/>
        </authorList>
    </citation>
    <scope>NUCLEOTIDE SEQUENCE [LARGE SCALE GENOMIC DNA]</scope>
    <source>
        <strain evidence="4 5">DSM 103570</strain>
    </source>
</reference>
<dbReference type="PANTHER" id="PTHR30486">
    <property type="entry name" value="TWITCHING MOTILITY PROTEIN PILT"/>
    <property type="match status" value="1"/>
</dbReference>
<feature type="compositionally biased region" description="Basic and acidic residues" evidence="2">
    <location>
        <begin position="1"/>
        <end position="11"/>
    </location>
</feature>
<protein>
    <submittedName>
        <fullName evidence="4">Pilus assembly protein CpaF</fullName>
    </submittedName>
</protein>
<evidence type="ECO:0000313" key="5">
    <source>
        <dbReference type="Proteomes" id="UP000588647"/>
    </source>
</evidence>
<dbReference type="InterPro" id="IPR050921">
    <property type="entry name" value="T4SS_GSP_E_ATPase"/>
</dbReference>
<comment type="caution">
    <text evidence="4">The sequence shown here is derived from an EMBL/GenBank/DDBJ whole genome shotgun (WGS) entry which is preliminary data.</text>
</comment>
<proteinExistence type="inferred from homology"/>
<dbReference type="Gene3D" id="3.30.450.380">
    <property type="match status" value="1"/>
</dbReference>
<name>A0A7W6HCT2_9HYPH</name>
<sequence>MFGKRGNEKPLARPAAQQPASPPSPAAHNPSSGARNGVATLEAPAAAPPAPARDVQRTGERMPGVRPDSYYERKAQVFTALIDTIDLSQLARLDAESAREEIRDIVNDIIAIKSFAMSIAEQEELLGDICNDVLGYGPLEPLLARDDIADIMVNGSRHTFIEVGGKIEETNIRFRDNQQLLNICQRIVSQVGRRVDETSPICDARLPDGSRVNVIAPPLAIDGAALTIRKFKKDKLTLDQLVKFGAITPEGAAILQIIGRVRCNVVISGGTGSGKTTLLNCLTRYIDADERIITCEDSAELQLQQPHVVRLETRPPNIEGEGEITMRDLVKNCLRMRPERIIVGEVRGPEVFDLLQAMNTGHDGSMGTIHSNSPRECLNRIESMIAMGGYSLPSRTVKEIIVGSVDVIIQAARLRDGSRRITHVTEVLGMEGDVITTQDIFVYDILGEDAQGNIIGRHRSTGVGRPAFWDRARYYNEEQRLAQALDASNIPEGVGAR</sequence>
<dbReference type="FunFam" id="3.40.50.300:FF:000521">
    <property type="entry name" value="Type II secretion system protein E"/>
    <property type="match status" value="1"/>
</dbReference>
<feature type="domain" description="Bacterial type II secretion system protein E" evidence="3">
    <location>
        <begin position="136"/>
        <end position="409"/>
    </location>
</feature>
<dbReference type="EMBL" id="JACIEM010000002">
    <property type="protein sequence ID" value="MBB4002682.1"/>
    <property type="molecule type" value="Genomic_DNA"/>
</dbReference>
<dbReference type="Gene3D" id="3.40.50.300">
    <property type="entry name" value="P-loop containing nucleotide triphosphate hydrolases"/>
    <property type="match status" value="1"/>
</dbReference>
<evidence type="ECO:0000256" key="1">
    <source>
        <dbReference type="ARBA" id="ARBA00006611"/>
    </source>
</evidence>
<dbReference type="InterPro" id="IPR027417">
    <property type="entry name" value="P-loop_NTPase"/>
</dbReference>
<evidence type="ECO:0000313" key="4">
    <source>
        <dbReference type="EMBL" id="MBB4002682.1"/>
    </source>
</evidence>
<dbReference type="InterPro" id="IPR001482">
    <property type="entry name" value="T2SS/T4SS_dom"/>
</dbReference>
<dbReference type="CDD" id="cd01130">
    <property type="entry name" value="VirB11-like_ATPase"/>
    <property type="match status" value="1"/>
</dbReference>
<gene>
    <name evidence="4" type="ORF">GGR03_001757</name>
</gene>
<dbReference type="GO" id="GO:0016887">
    <property type="term" value="F:ATP hydrolysis activity"/>
    <property type="evidence" value="ECO:0007669"/>
    <property type="project" value="InterPro"/>
</dbReference>
<dbReference type="SUPFAM" id="SSF52540">
    <property type="entry name" value="P-loop containing nucleoside triphosphate hydrolases"/>
    <property type="match status" value="1"/>
</dbReference>
<accession>A0A7W6HCT2</accession>
<dbReference type="PANTHER" id="PTHR30486:SF15">
    <property type="entry name" value="TYPE II_IV SECRETION SYSTEM ATPASE"/>
    <property type="match status" value="1"/>
</dbReference>
<feature type="region of interest" description="Disordered" evidence="2">
    <location>
        <begin position="1"/>
        <end position="68"/>
    </location>
</feature>
<dbReference type="AlphaFoldDB" id="A0A7W6HCT2"/>
<dbReference type="FunFam" id="3.30.450.380:FF:000003">
    <property type="entry name" value="Pilus assembly protein CpaF"/>
    <property type="match status" value="1"/>
</dbReference>
<keyword evidence="5" id="KW-1185">Reference proteome</keyword>
<evidence type="ECO:0000259" key="3">
    <source>
        <dbReference type="Pfam" id="PF00437"/>
    </source>
</evidence>
<evidence type="ECO:0000256" key="2">
    <source>
        <dbReference type="SAM" id="MobiDB-lite"/>
    </source>
</evidence>
<comment type="similarity">
    <text evidence="1">Belongs to the GSP E family.</text>
</comment>
<dbReference type="Pfam" id="PF00437">
    <property type="entry name" value="T2SSE"/>
    <property type="match status" value="1"/>
</dbReference>
<organism evidence="4 5">
    <name type="scientific">Aurantimonas endophytica</name>
    <dbReference type="NCBI Taxonomy" id="1522175"/>
    <lineage>
        <taxon>Bacteria</taxon>
        <taxon>Pseudomonadati</taxon>
        <taxon>Pseudomonadota</taxon>
        <taxon>Alphaproteobacteria</taxon>
        <taxon>Hyphomicrobiales</taxon>
        <taxon>Aurantimonadaceae</taxon>
        <taxon>Aurantimonas</taxon>
    </lineage>
</organism>
<dbReference type="Proteomes" id="UP000588647">
    <property type="component" value="Unassembled WGS sequence"/>
</dbReference>
<dbReference type="RefSeq" id="WP_183207241.1">
    <property type="nucleotide sequence ID" value="NZ_JAAAMM010000002.1"/>
</dbReference>